<dbReference type="InterPro" id="IPR036985">
    <property type="entry name" value="Transglutaminase-like_sf"/>
</dbReference>
<comment type="subcellular location">
    <subcellularLocation>
        <location evidence="1">Nucleus</location>
    </subcellularLocation>
</comment>
<keyword evidence="3" id="KW-0227">DNA damage</keyword>
<dbReference type="GO" id="GO:0071942">
    <property type="term" value="C:XPC complex"/>
    <property type="evidence" value="ECO:0007669"/>
    <property type="project" value="TreeGrafter"/>
</dbReference>
<feature type="compositionally biased region" description="Low complexity" evidence="6">
    <location>
        <begin position="907"/>
        <end position="916"/>
    </location>
</feature>
<feature type="compositionally biased region" description="Polar residues" evidence="6">
    <location>
        <begin position="307"/>
        <end position="316"/>
    </location>
</feature>
<keyword evidence="5" id="KW-0539">Nucleus</keyword>
<dbReference type="Proteomes" id="UP000736335">
    <property type="component" value="Unassembled WGS sequence"/>
</dbReference>
<dbReference type="InterPro" id="IPR018328">
    <property type="entry name" value="Rad4_beta-hairpin_dom3"/>
</dbReference>
<dbReference type="Pfam" id="PF03835">
    <property type="entry name" value="Rad4"/>
    <property type="match status" value="1"/>
</dbReference>
<evidence type="ECO:0000259" key="7">
    <source>
        <dbReference type="SMART" id="SM01030"/>
    </source>
</evidence>
<feature type="compositionally biased region" description="Acidic residues" evidence="6">
    <location>
        <begin position="12"/>
        <end position="21"/>
    </location>
</feature>
<dbReference type="InterPro" id="IPR018325">
    <property type="entry name" value="Rad4/PNGase_transGLS-fold"/>
</dbReference>
<feature type="compositionally biased region" description="Polar residues" evidence="6">
    <location>
        <begin position="26"/>
        <end position="37"/>
    </location>
</feature>
<sequence>MDNSHDDTPQFDSDDDFEWEEVYVPSQPQAGPSASVTPDNINILIAPAAPTIEITLESRKGKKDKEDALKKALNAAIYAERLTRVECHKVHTVFLIANAVLRNRWLNDKLLQARLMSLAPLSLQSAFLSIKKSLIPDAGYRGHTFENSVKALVEWWSDVFFRVQKTGHIESHTFEEIQQLLKLDEYEFDDDYQLAYASLDGHEIIKSSKSLMKHALMRSGSRDVSAQLFTALCRALDIPARLVVSLQSVPWQANGGKSKPNGKKRSRTDTPADPDSDMEEITVPLVRDNKGKGRATEFDGGYVVSDGSRSSTTGSPSVDGKGKGKGRQKPTPAVRLRKSRSKPPPRKSLEDDFDLMAAPPTMWTEVFSRADCSWLPVDPIRAIVHKRKVFDPAFSNLPRKGEKIRNRMLYVMAFEEDSFARDVTARYAKDYGAKVAKMQRSGGVGNSRKEWWDRVVAMVQRPYRLNRDEVEDEQLQTNQLTEGMPTTIAGFKDHPLYALARHIKQTEVIHPLVEIGKFRGEAVYPRGNVLSLKSSESWMRQGHKIKEGAQPMKMIKQRAVTINKRRAVEMALAEQNGDGSGDGNEGGLMQGLYAKGQTELYIPPPVVNGIIPKNDFGNIDLYVPSMLPKGAVHVPHKGTAKIAKDIGVDYAEAVVSFEFKNRKAMPVMRGIVIPSEHEALILEAYWQAEHHRAEKEEIKRRADVLKRWARLVKGLQIRRRLQAQYQRPDKGADLHGDNREADAKGKPTSEQRTGARVSSAVPEPVDSVLRGSHGVEISGVGGSIAETDHDPDLFHAGGFIATADEIVQPFSLPRSQYIRSRNRRTLLLTEDDDVEMVPDSEGVLEELPAADERNSRRIFGGKGHEGEGTEVQSETETTNEPMKTMAELAAEHAERERQFGLVSTGGSRPSRQSVRSSRARRKPASDGSEDEPEVGENEEPPLSDNPSDPSPPTKRRAASSKASSRAKTRSSSKSTPKHRKKRPRSPDVDEDFDIEGEGSSRSRATLASPRPKRTKATRTTGKPEQRTTRTLSGSSATSIAVPVSDRVLRSRKARA</sequence>
<feature type="domain" description="Rad4 beta-hairpin" evidence="9">
    <location>
        <begin position="611"/>
        <end position="685"/>
    </location>
</feature>
<dbReference type="InterPro" id="IPR018326">
    <property type="entry name" value="Rad4_beta-hairpin_dom1"/>
</dbReference>
<dbReference type="Pfam" id="PF10405">
    <property type="entry name" value="BHD_3"/>
    <property type="match status" value="1"/>
</dbReference>
<evidence type="ECO:0000256" key="6">
    <source>
        <dbReference type="SAM" id="MobiDB-lite"/>
    </source>
</evidence>
<dbReference type="InterPro" id="IPR038765">
    <property type="entry name" value="Papain-like_cys_pep_sf"/>
</dbReference>
<dbReference type="GO" id="GO:0005737">
    <property type="term" value="C:cytoplasm"/>
    <property type="evidence" value="ECO:0007669"/>
    <property type="project" value="TreeGrafter"/>
</dbReference>
<dbReference type="GO" id="GO:0006289">
    <property type="term" value="P:nucleotide-excision repair"/>
    <property type="evidence" value="ECO:0007669"/>
    <property type="project" value="InterPro"/>
</dbReference>
<protein>
    <submittedName>
        <fullName evidence="10">Rad4-domain-containing protein</fullName>
    </submittedName>
</protein>
<feature type="compositionally biased region" description="Basic residues" evidence="6">
    <location>
        <begin position="335"/>
        <end position="345"/>
    </location>
</feature>
<keyword evidence="4" id="KW-0234">DNA repair</keyword>
<feature type="region of interest" description="Disordered" evidence="6">
    <location>
        <begin position="251"/>
        <end position="353"/>
    </location>
</feature>
<feature type="compositionally biased region" description="Polar residues" evidence="6">
    <location>
        <begin position="1028"/>
        <end position="1038"/>
    </location>
</feature>
<organism evidence="10 11">
    <name type="scientific">Thelephora terrestris</name>
    <dbReference type="NCBI Taxonomy" id="56493"/>
    <lineage>
        <taxon>Eukaryota</taxon>
        <taxon>Fungi</taxon>
        <taxon>Dikarya</taxon>
        <taxon>Basidiomycota</taxon>
        <taxon>Agaricomycotina</taxon>
        <taxon>Agaricomycetes</taxon>
        <taxon>Thelephorales</taxon>
        <taxon>Thelephoraceae</taxon>
        <taxon>Thelephora</taxon>
    </lineage>
</organism>
<accession>A0A9P6HDP6</accession>
<keyword evidence="11" id="KW-1185">Reference proteome</keyword>
<dbReference type="Pfam" id="PF10403">
    <property type="entry name" value="BHD_1"/>
    <property type="match status" value="1"/>
</dbReference>
<dbReference type="GO" id="GO:0003684">
    <property type="term" value="F:damaged DNA binding"/>
    <property type="evidence" value="ECO:0007669"/>
    <property type="project" value="InterPro"/>
</dbReference>
<dbReference type="InterPro" id="IPR042488">
    <property type="entry name" value="Rad4_BHD3_sf"/>
</dbReference>
<gene>
    <name evidence="10" type="ORF">BJ322DRAFT_1068864</name>
</gene>
<feature type="compositionally biased region" description="Basic and acidic residues" evidence="6">
    <location>
        <begin position="727"/>
        <end position="749"/>
    </location>
</feature>
<dbReference type="GO" id="GO:0000111">
    <property type="term" value="C:nucleotide-excision repair factor 2 complex"/>
    <property type="evidence" value="ECO:0007669"/>
    <property type="project" value="TreeGrafter"/>
</dbReference>
<evidence type="ECO:0000313" key="11">
    <source>
        <dbReference type="Proteomes" id="UP000736335"/>
    </source>
</evidence>
<dbReference type="Gene3D" id="3.90.260.10">
    <property type="entry name" value="Transglutaminase-like"/>
    <property type="match status" value="1"/>
</dbReference>
<comment type="caution">
    <text evidence="10">The sequence shown here is derived from an EMBL/GenBank/DDBJ whole genome shotgun (WGS) entry which is preliminary data.</text>
</comment>
<comment type="similarity">
    <text evidence="2">Belongs to the XPC family.</text>
</comment>
<dbReference type="InterPro" id="IPR018327">
    <property type="entry name" value="BHD_2"/>
</dbReference>
<evidence type="ECO:0000313" key="10">
    <source>
        <dbReference type="EMBL" id="KAF9783103.1"/>
    </source>
</evidence>
<evidence type="ECO:0000259" key="9">
    <source>
        <dbReference type="SMART" id="SM01032"/>
    </source>
</evidence>
<evidence type="ECO:0000256" key="2">
    <source>
        <dbReference type="ARBA" id="ARBA00009525"/>
    </source>
</evidence>
<evidence type="ECO:0000256" key="5">
    <source>
        <dbReference type="ARBA" id="ARBA00023242"/>
    </source>
</evidence>
<dbReference type="GO" id="GO:0006298">
    <property type="term" value="P:mismatch repair"/>
    <property type="evidence" value="ECO:0007669"/>
    <property type="project" value="TreeGrafter"/>
</dbReference>
<reference evidence="10" key="1">
    <citation type="journal article" date="2020" name="Nat. Commun.">
        <title>Large-scale genome sequencing of mycorrhizal fungi provides insights into the early evolution of symbiotic traits.</title>
        <authorList>
            <person name="Miyauchi S."/>
            <person name="Kiss E."/>
            <person name="Kuo A."/>
            <person name="Drula E."/>
            <person name="Kohler A."/>
            <person name="Sanchez-Garcia M."/>
            <person name="Morin E."/>
            <person name="Andreopoulos B."/>
            <person name="Barry K.W."/>
            <person name="Bonito G."/>
            <person name="Buee M."/>
            <person name="Carver A."/>
            <person name="Chen C."/>
            <person name="Cichocki N."/>
            <person name="Clum A."/>
            <person name="Culley D."/>
            <person name="Crous P.W."/>
            <person name="Fauchery L."/>
            <person name="Girlanda M."/>
            <person name="Hayes R.D."/>
            <person name="Keri Z."/>
            <person name="LaButti K."/>
            <person name="Lipzen A."/>
            <person name="Lombard V."/>
            <person name="Magnuson J."/>
            <person name="Maillard F."/>
            <person name="Murat C."/>
            <person name="Nolan M."/>
            <person name="Ohm R.A."/>
            <person name="Pangilinan J."/>
            <person name="Pereira M.F."/>
            <person name="Perotto S."/>
            <person name="Peter M."/>
            <person name="Pfister S."/>
            <person name="Riley R."/>
            <person name="Sitrit Y."/>
            <person name="Stielow J.B."/>
            <person name="Szollosi G."/>
            <person name="Zifcakova L."/>
            <person name="Stursova M."/>
            <person name="Spatafora J.W."/>
            <person name="Tedersoo L."/>
            <person name="Vaario L.M."/>
            <person name="Yamada A."/>
            <person name="Yan M."/>
            <person name="Wang P."/>
            <person name="Xu J."/>
            <person name="Bruns T."/>
            <person name="Baldrian P."/>
            <person name="Vilgalys R."/>
            <person name="Dunand C."/>
            <person name="Henrissat B."/>
            <person name="Grigoriev I.V."/>
            <person name="Hibbett D."/>
            <person name="Nagy L.G."/>
            <person name="Martin F.M."/>
        </authorList>
    </citation>
    <scope>NUCLEOTIDE SEQUENCE</scope>
    <source>
        <strain evidence="10">UH-Tt-Lm1</strain>
    </source>
</reference>
<name>A0A9P6HDP6_9AGAM</name>
<dbReference type="PANTHER" id="PTHR12135:SF0">
    <property type="entry name" value="DNA REPAIR PROTEIN COMPLEMENTING XP-C CELLS"/>
    <property type="match status" value="1"/>
</dbReference>
<dbReference type="PANTHER" id="PTHR12135">
    <property type="entry name" value="DNA REPAIR PROTEIN XP-C / RAD4"/>
    <property type="match status" value="1"/>
</dbReference>
<dbReference type="SMART" id="SM01030">
    <property type="entry name" value="BHD_1"/>
    <property type="match status" value="1"/>
</dbReference>
<dbReference type="Gene3D" id="3.30.70.2460">
    <property type="entry name" value="Rad4, beta-hairpin domain BHD3"/>
    <property type="match status" value="1"/>
</dbReference>
<dbReference type="InterPro" id="IPR004583">
    <property type="entry name" value="DNA_repair_Rad4"/>
</dbReference>
<evidence type="ECO:0000256" key="4">
    <source>
        <dbReference type="ARBA" id="ARBA00023204"/>
    </source>
</evidence>
<dbReference type="OrthoDB" id="300780at2759"/>
<dbReference type="FunFam" id="3.30.70.2460:FF:000001">
    <property type="entry name" value="DNA repair protein Rad4 family"/>
    <property type="match status" value="1"/>
</dbReference>
<feature type="compositionally biased region" description="Basic and acidic residues" evidence="6">
    <location>
        <begin position="287"/>
        <end position="297"/>
    </location>
</feature>
<feature type="region of interest" description="Disordered" evidence="6">
    <location>
        <begin position="724"/>
        <end position="762"/>
    </location>
</feature>
<feature type="domain" description="Rad4 beta-hairpin" evidence="7">
    <location>
        <begin position="480"/>
        <end position="530"/>
    </location>
</feature>
<feature type="region of interest" description="Disordered" evidence="6">
    <location>
        <begin position="846"/>
        <end position="1055"/>
    </location>
</feature>
<feature type="domain" description="Rad4 beta-hairpin" evidence="8">
    <location>
        <begin position="532"/>
        <end position="604"/>
    </location>
</feature>
<feature type="compositionally biased region" description="Basic and acidic residues" evidence="6">
    <location>
        <begin position="889"/>
        <end position="898"/>
    </location>
</feature>
<dbReference type="SMART" id="SM01031">
    <property type="entry name" value="BHD_2"/>
    <property type="match status" value="1"/>
</dbReference>
<feature type="compositionally biased region" description="Basic residues" evidence="6">
    <location>
        <begin position="953"/>
        <end position="983"/>
    </location>
</feature>
<feature type="compositionally biased region" description="Polar residues" evidence="6">
    <location>
        <begin position="870"/>
        <end position="881"/>
    </location>
</feature>
<proteinExistence type="inferred from homology"/>
<dbReference type="EMBL" id="WIUZ02000010">
    <property type="protein sequence ID" value="KAF9783103.1"/>
    <property type="molecule type" value="Genomic_DNA"/>
</dbReference>
<dbReference type="GO" id="GO:0003697">
    <property type="term" value="F:single-stranded DNA binding"/>
    <property type="evidence" value="ECO:0007669"/>
    <property type="project" value="TreeGrafter"/>
</dbReference>
<reference evidence="10" key="2">
    <citation type="submission" date="2020-11" db="EMBL/GenBank/DDBJ databases">
        <authorList>
            <consortium name="DOE Joint Genome Institute"/>
            <person name="Kuo A."/>
            <person name="Miyauchi S."/>
            <person name="Kiss E."/>
            <person name="Drula E."/>
            <person name="Kohler A."/>
            <person name="Sanchez-Garcia M."/>
            <person name="Andreopoulos B."/>
            <person name="Barry K.W."/>
            <person name="Bonito G."/>
            <person name="Buee M."/>
            <person name="Carver A."/>
            <person name="Chen C."/>
            <person name="Cichocki N."/>
            <person name="Clum A."/>
            <person name="Culley D."/>
            <person name="Crous P.W."/>
            <person name="Fauchery L."/>
            <person name="Girlanda M."/>
            <person name="Hayes R."/>
            <person name="Keri Z."/>
            <person name="Labutti K."/>
            <person name="Lipzen A."/>
            <person name="Lombard V."/>
            <person name="Magnuson J."/>
            <person name="Maillard F."/>
            <person name="Morin E."/>
            <person name="Murat C."/>
            <person name="Nolan M."/>
            <person name="Ohm R."/>
            <person name="Pangilinan J."/>
            <person name="Pereira M."/>
            <person name="Perotto S."/>
            <person name="Peter M."/>
            <person name="Riley R."/>
            <person name="Sitrit Y."/>
            <person name="Stielow B."/>
            <person name="Szollosi G."/>
            <person name="Zifcakova L."/>
            <person name="Stursova M."/>
            <person name="Spatafora J.W."/>
            <person name="Tedersoo L."/>
            <person name="Vaario L.-M."/>
            <person name="Yamada A."/>
            <person name="Yan M."/>
            <person name="Wang P."/>
            <person name="Xu J."/>
            <person name="Bruns T."/>
            <person name="Baldrian P."/>
            <person name="Vilgalys R."/>
            <person name="Henrissat B."/>
            <person name="Grigoriev I.V."/>
            <person name="Hibbett D."/>
            <person name="Nagy L.G."/>
            <person name="Martin F.M."/>
        </authorList>
    </citation>
    <scope>NUCLEOTIDE SEQUENCE</scope>
    <source>
        <strain evidence="10">UH-Tt-Lm1</strain>
    </source>
</reference>
<feature type="compositionally biased region" description="Acidic residues" evidence="6">
    <location>
        <begin position="927"/>
        <end position="941"/>
    </location>
</feature>
<dbReference type="Gene3D" id="2.20.20.110">
    <property type="entry name" value="Rad4, beta-hairpin domain BHD1"/>
    <property type="match status" value="1"/>
</dbReference>
<evidence type="ECO:0000259" key="8">
    <source>
        <dbReference type="SMART" id="SM01031"/>
    </source>
</evidence>
<evidence type="ECO:0000256" key="3">
    <source>
        <dbReference type="ARBA" id="ARBA00022763"/>
    </source>
</evidence>
<dbReference type="SMART" id="SM01032">
    <property type="entry name" value="BHD_3"/>
    <property type="match status" value="1"/>
</dbReference>
<evidence type="ECO:0000256" key="1">
    <source>
        <dbReference type="ARBA" id="ARBA00004123"/>
    </source>
</evidence>
<dbReference type="AlphaFoldDB" id="A0A9P6HDP6"/>
<feature type="region of interest" description="Disordered" evidence="6">
    <location>
        <begin position="1"/>
        <end position="37"/>
    </location>
</feature>
<dbReference type="SUPFAM" id="SSF54001">
    <property type="entry name" value="Cysteine proteinases"/>
    <property type="match status" value="1"/>
</dbReference>
<dbReference type="Pfam" id="PF10404">
    <property type="entry name" value="BHD_2"/>
    <property type="match status" value="1"/>
</dbReference>